<reference evidence="1 2" key="1">
    <citation type="submission" date="2020-09" db="EMBL/GenBank/DDBJ databases">
        <title>De no assembly of potato wild relative species, Solanum commersonii.</title>
        <authorList>
            <person name="Cho K."/>
        </authorList>
    </citation>
    <scope>NUCLEOTIDE SEQUENCE [LARGE SCALE GENOMIC DNA]</scope>
    <source>
        <strain evidence="1">LZ3.2</strain>
        <tissue evidence="1">Leaf</tissue>
    </source>
</reference>
<protein>
    <submittedName>
        <fullName evidence="1">Uncharacterized protein</fullName>
    </submittedName>
</protein>
<keyword evidence="2" id="KW-1185">Reference proteome</keyword>
<dbReference type="EMBL" id="JACXVP010000004">
    <property type="protein sequence ID" value="KAG5611362.1"/>
    <property type="molecule type" value="Genomic_DNA"/>
</dbReference>
<sequence>MLPITTSKDDLMIFESGSSQECKLARHTKHDWNTNIVEMNQICCLFSVQIRRGLEIANAFVRFVNHVSDKEAEKQANVKWEIFSTMWEMMEMLKRDSWRLSDFMGKVVLLFK</sequence>
<evidence type="ECO:0000313" key="2">
    <source>
        <dbReference type="Proteomes" id="UP000824120"/>
    </source>
</evidence>
<dbReference type="Proteomes" id="UP000824120">
    <property type="component" value="Chromosome 4"/>
</dbReference>
<proteinExistence type="predicted"/>
<evidence type="ECO:0000313" key="1">
    <source>
        <dbReference type="EMBL" id="KAG5611362.1"/>
    </source>
</evidence>
<name>A0A9J5ZFD6_SOLCO</name>
<accession>A0A9J5ZFD6</accession>
<gene>
    <name evidence="1" type="ORF">H5410_022643</name>
</gene>
<comment type="caution">
    <text evidence="1">The sequence shown here is derived from an EMBL/GenBank/DDBJ whole genome shotgun (WGS) entry which is preliminary data.</text>
</comment>
<dbReference type="AlphaFoldDB" id="A0A9J5ZFD6"/>
<organism evidence="1 2">
    <name type="scientific">Solanum commersonii</name>
    <name type="common">Commerson's wild potato</name>
    <name type="synonym">Commerson's nightshade</name>
    <dbReference type="NCBI Taxonomy" id="4109"/>
    <lineage>
        <taxon>Eukaryota</taxon>
        <taxon>Viridiplantae</taxon>
        <taxon>Streptophyta</taxon>
        <taxon>Embryophyta</taxon>
        <taxon>Tracheophyta</taxon>
        <taxon>Spermatophyta</taxon>
        <taxon>Magnoliopsida</taxon>
        <taxon>eudicotyledons</taxon>
        <taxon>Gunneridae</taxon>
        <taxon>Pentapetalae</taxon>
        <taxon>asterids</taxon>
        <taxon>lamiids</taxon>
        <taxon>Solanales</taxon>
        <taxon>Solanaceae</taxon>
        <taxon>Solanoideae</taxon>
        <taxon>Solaneae</taxon>
        <taxon>Solanum</taxon>
    </lineage>
</organism>